<accession>A0A3M7RYC5</accession>
<organism evidence="1 2">
    <name type="scientific">Brachionus plicatilis</name>
    <name type="common">Marine rotifer</name>
    <name type="synonym">Brachionus muelleri</name>
    <dbReference type="NCBI Taxonomy" id="10195"/>
    <lineage>
        <taxon>Eukaryota</taxon>
        <taxon>Metazoa</taxon>
        <taxon>Spiralia</taxon>
        <taxon>Gnathifera</taxon>
        <taxon>Rotifera</taxon>
        <taxon>Eurotatoria</taxon>
        <taxon>Monogononta</taxon>
        <taxon>Pseudotrocha</taxon>
        <taxon>Ploima</taxon>
        <taxon>Brachionidae</taxon>
        <taxon>Brachionus</taxon>
    </lineage>
</organism>
<gene>
    <name evidence="1" type="ORF">BpHYR1_030245</name>
</gene>
<name>A0A3M7RYC5_BRAPC</name>
<comment type="caution">
    <text evidence="1">The sequence shown here is derived from an EMBL/GenBank/DDBJ whole genome shotgun (WGS) entry which is preliminary data.</text>
</comment>
<proteinExistence type="predicted"/>
<dbReference type="EMBL" id="REGN01002366">
    <property type="protein sequence ID" value="RNA28561.1"/>
    <property type="molecule type" value="Genomic_DNA"/>
</dbReference>
<protein>
    <submittedName>
        <fullName evidence="1">Uncharacterized protein</fullName>
    </submittedName>
</protein>
<dbReference type="Proteomes" id="UP000276133">
    <property type="component" value="Unassembled WGS sequence"/>
</dbReference>
<keyword evidence="2" id="KW-1185">Reference proteome</keyword>
<evidence type="ECO:0000313" key="1">
    <source>
        <dbReference type="EMBL" id="RNA28561.1"/>
    </source>
</evidence>
<reference evidence="1 2" key="1">
    <citation type="journal article" date="2018" name="Sci. Rep.">
        <title>Genomic signatures of local adaptation to the degree of environmental predictability in rotifers.</title>
        <authorList>
            <person name="Franch-Gras L."/>
            <person name="Hahn C."/>
            <person name="Garcia-Roger E.M."/>
            <person name="Carmona M.J."/>
            <person name="Serra M."/>
            <person name="Gomez A."/>
        </authorList>
    </citation>
    <scope>NUCLEOTIDE SEQUENCE [LARGE SCALE GENOMIC DNA]</scope>
    <source>
        <strain evidence="1">HYR1</strain>
    </source>
</reference>
<evidence type="ECO:0000313" key="2">
    <source>
        <dbReference type="Proteomes" id="UP000276133"/>
    </source>
</evidence>
<dbReference type="AlphaFoldDB" id="A0A3M7RYC5"/>
<sequence length="70" mass="8077">MELLIKVFDFLEGIVTVLRSTHARNDPLKKLVSAENTTLKILDIEIFFIILNELCLKTLISSIRFKQTNN</sequence>